<proteinExistence type="predicted"/>
<dbReference type="RefSeq" id="WP_069847607.1">
    <property type="nucleotide sequence ID" value="NZ_CP014859.1"/>
</dbReference>
<evidence type="ECO:0000313" key="3">
    <source>
        <dbReference type="Proteomes" id="UP000095210"/>
    </source>
</evidence>
<accession>A0AAC9HN10</accession>
<evidence type="ECO:0000313" key="2">
    <source>
        <dbReference type="EMBL" id="AOS62288.1"/>
    </source>
</evidence>
<dbReference type="EMBL" id="CP014859">
    <property type="protein sequence ID" value="AOS62288.1"/>
    <property type="molecule type" value="Genomic_DNA"/>
</dbReference>
<keyword evidence="1" id="KW-1133">Transmembrane helix</keyword>
<dbReference type="Proteomes" id="UP000095210">
    <property type="component" value="Chromosome"/>
</dbReference>
<name>A0AAC9HN10_9PSEU</name>
<sequence length="470" mass="50498">MTERHAISEQLDEIVSTVEADPRLADRALTRGRQLRQTRRTVFGAVLALAVVLTAGTALTAWVRANDEAIVPAQESPAYEPPRDPSPELVERLTGEVRGDLAEDTAFIAEAESLWREQAADALSWTTTHHPQQTLTGVPNVHAAFTTPAGEVAIITQAVAGTRREAISGIVGPDEQGTTRVLRTTHDDGRLLSYVVGSEPGVLVVDAAWWGRVSMSDRVEVDAATGRPSREWAEIPLQDRIGIAALEPTSDPQLLTLSPLPNGNLGDGGPLGRQVQHAVPEGPRTAEEAASWDDVPVRRPLLSHTWSDEEDPPSPVIEVGEVDDRSLIDDAFMQVFGALGRTEVFGDSTTFNDPLAAFALPDGRTALVIDANHGPPAPHQYAVIFADGDFEEVVYGGPVDLDSTLPIAIRLPAEQGWAVFDHETQLRYRESDDGDWVSTGRSGAALLPDTATQVEVTDADGETEVVDLVG</sequence>
<reference evidence="3" key="1">
    <citation type="submission" date="2016-03" db="EMBL/GenBank/DDBJ databases">
        <title>Complete genome sequence of the type strain Actinoalloteichus hymeniacidonis DSM 45092.</title>
        <authorList>
            <person name="Schaffert L."/>
            <person name="Albersmeier A."/>
            <person name="Winkler A."/>
            <person name="Kalinowski J."/>
            <person name="Zotchev S."/>
            <person name="Ruckert C."/>
        </authorList>
    </citation>
    <scope>NUCLEOTIDE SEQUENCE [LARGE SCALE GENOMIC DNA]</scope>
    <source>
        <strain evidence="3">HPA177(T) (DSM 45092(T))</strain>
    </source>
</reference>
<dbReference type="AlphaFoldDB" id="A0AAC9HN10"/>
<evidence type="ECO:0000256" key="1">
    <source>
        <dbReference type="SAM" id="Phobius"/>
    </source>
</evidence>
<keyword evidence="1" id="KW-0812">Transmembrane</keyword>
<organism evidence="2 3">
    <name type="scientific">Actinoalloteichus hymeniacidonis</name>
    <dbReference type="NCBI Taxonomy" id="340345"/>
    <lineage>
        <taxon>Bacteria</taxon>
        <taxon>Bacillati</taxon>
        <taxon>Actinomycetota</taxon>
        <taxon>Actinomycetes</taxon>
        <taxon>Pseudonocardiales</taxon>
        <taxon>Pseudonocardiaceae</taxon>
        <taxon>Actinoalloteichus</taxon>
    </lineage>
</organism>
<gene>
    <name evidence="2" type="ORF">TL08_07350</name>
</gene>
<feature type="transmembrane region" description="Helical" evidence="1">
    <location>
        <begin position="41"/>
        <end position="63"/>
    </location>
</feature>
<keyword evidence="3" id="KW-1185">Reference proteome</keyword>
<dbReference type="KEGG" id="ahm:TL08_07350"/>
<keyword evidence="1" id="KW-0472">Membrane</keyword>
<protein>
    <submittedName>
        <fullName evidence="2">Uncharacterized protein</fullName>
    </submittedName>
</protein>